<comment type="caution">
    <text evidence="3">The sequence shown here is derived from an EMBL/GenBank/DDBJ whole genome shotgun (WGS) entry which is preliminary data.</text>
</comment>
<name>A0A6G0TPZ5_APHGL</name>
<evidence type="ECO:0000259" key="2">
    <source>
        <dbReference type="Pfam" id="PF06911"/>
    </source>
</evidence>
<dbReference type="OrthoDB" id="20821at2759"/>
<feature type="domain" description="Senescence" evidence="2">
    <location>
        <begin position="287"/>
        <end position="479"/>
    </location>
</feature>
<dbReference type="Pfam" id="PF06911">
    <property type="entry name" value="Senescence"/>
    <property type="match status" value="1"/>
</dbReference>
<feature type="region of interest" description="Disordered" evidence="1">
    <location>
        <begin position="107"/>
        <end position="136"/>
    </location>
</feature>
<keyword evidence="4" id="KW-1185">Reference proteome</keyword>
<gene>
    <name evidence="3" type="ORF">AGLY_007687</name>
</gene>
<dbReference type="PANTHER" id="PTHR21068:SF43">
    <property type="entry name" value="SPARTIN"/>
    <property type="match status" value="1"/>
</dbReference>
<dbReference type="EMBL" id="VYZN01000025">
    <property type="protein sequence ID" value="KAE9535786.1"/>
    <property type="molecule type" value="Genomic_DNA"/>
</dbReference>
<dbReference type="Proteomes" id="UP000475862">
    <property type="component" value="Unassembled WGS sequence"/>
</dbReference>
<dbReference type="InterPro" id="IPR009686">
    <property type="entry name" value="Senescence/spartin_C"/>
</dbReference>
<evidence type="ECO:0000256" key="1">
    <source>
        <dbReference type="SAM" id="MobiDB-lite"/>
    </source>
</evidence>
<evidence type="ECO:0000313" key="4">
    <source>
        <dbReference type="Proteomes" id="UP000475862"/>
    </source>
</evidence>
<dbReference type="GO" id="GO:0005886">
    <property type="term" value="C:plasma membrane"/>
    <property type="evidence" value="ECO:0007669"/>
    <property type="project" value="TreeGrafter"/>
</dbReference>
<accession>A0A6G0TPZ5</accession>
<sequence length="491" mass="53849">MAMASQTIQSDTADLYSRVKSSTDKFFATLREAKSLETQGKTNLALLEYEQCLNIIDDVFSIPLTRPTDLSLEWTEVENILQYLKTEKKEILDRILQLQRDSGSNMAVDCRPVQSPPSYQEATRSDEEQSCASETLEPPVSYNQLSAMLSDLRIDIEQSSMATLLVSCDNSQVFFIADDGQVTSPSEKSNVKIFMLEGTNSESPQRYFLCIEDIYYPLVANSSPCLRTEYGAFVFPDIENRNSAIGVLVPPEHLELFTDVLESVLKKSLRKQSGEAREKGHKISAHIVKGATFLSNGLVKGAEKTSNFMNNSTPGLLNYINPSQNDTHVCTSMKKGVKVAKNVTSTAADVTCFVAGKIGTASCAVGKFLAPHVHKGGTKILTGVTNMDKNEASEKMTNVFDIAAGAIEGFSIVYDGLEKSGMILGSSISNNTVLIVHHKFGNHVSEVTQDTFETVGHGLRFTRSVKEFGPKNIIKSTVKETGRAMMVPDND</sequence>
<reference evidence="3 4" key="1">
    <citation type="submission" date="2019-08" db="EMBL/GenBank/DDBJ databases">
        <title>The genome of the soybean aphid Biotype 1, its phylome, world population structure and adaptation to the North American continent.</title>
        <authorList>
            <person name="Giordano R."/>
            <person name="Donthu R.K."/>
            <person name="Hernandez A.G."/>
            <person name="Wright C.L."/>
            <person name="Zimin A.V."/>
        </authorList>
    </citation>
    <scope>NUCLEOTIDE SEQUENCE [LARGE SCALE GENOMIC DNA]</scope>
    <source>
        <tissue evidence="3">Whole aphids</tissue>
    </source>
</reference>
<evidence type="ECO:0000313" key="3">
    <source>
        <dbReference type="EMBL" id="KAE9535786.1"/>
    </source>
</evidence>
<dbReference type="GO" id="GO:0051301">
    <property type="term" value="P:cell division"/>
    <property type="evidence" value="ECO:0007669"/>
    <property type="project" value="TreeGrafter"/>
</dbReference>
<proteinExistence type="predicted"/>
<dbReference type="GO" id="GO:0030514">
    <property type="term" value="P:negative regulation of BMP signaling pathway"/>
    <property type="evidence" value="ECO:0007669"/>
    <property type="project" value="TreeGrafter"/>
</dbReference>
<dbReference type="AlphaFoldDB" id="A0A6G0TPZ5"/>
<dbReference type="InterPro" id="IPR045036">
    <property type="entry name" value="Spartin-like"/>
</dbReference>
<dbReference type="Gene3D" id="1.20.58.80">
    <property type="entry name" value="Phosphotransferase system, lactose/cellobiose-type IIA subunit"/>
    <property type="match status" value="1"/>
</dbReference>
<organism evidence="3 4">
    <name type="scientific">Aphis glycines</name>
    <name type="common">Soybean aphid</name>
    <dbReference type="NCBI Taxonomy" id="307491"/>
    <lineage>
        <taxon>Eukaryota</taxon>
        <taxon>Metazoa</taxon>
        <taxon>Ecdysozoa</taxon>
        <taxon>Arthropoda</taxon>
        <taxon>Hexapoda</taxon>
        <taxon>Insecta</taxon>
        <taxon>Pterygota</taxon>
        <taxon>Neoptera</taxon>
        <taxon>Paraneoptera</taxon>
        <taxon>Hemiptera</taxon>
        <taxon>Sternorrhyncha</taxon>
        <taxon>Aphidomorpha</taxon>
        <taxon>Aphidoidea</taxon>
        <taxon>Aphididae</taxon>
        <taxon>Aphidini</taxon>
        <taxon>Aphis</taxon>
        <taxon>Aphis</taxon>
    </lineage>
</organism>
<protein>
    <recommendedName>
        <fullName evidence="2">Senescence domain-containing protein</fullName>
    </recommendedName>
</protein>
<dbReference type="PANTHER" id="PTHR21068">
    <property type="entry name" value="SPARTIN"/>
    <property type="match status" value="1"/>
</dbReference>